<sequence>MKIKNNSIYKVGEKDTLIGTYKTEAIPNYSATRIRVYDAQNFLTATYELGTILFFDSNKIKFSAEKSSLIGNAENVADNAKNVIGRMIIAGYTLGDMQAVKADIRRENHKEAVKAEMKTSVNIYKQLGTITDGEGKEIKGEITVEFEELKSTKSGMASLDNYGGVATLKTVNEKGKFTYTDYKARNGVKFCIDATNKCYLGMRANDAFAAKFNEEIEVTDNLSLYKSHFLNNVYYFKKSDKDKALKIVTSSLLNTDTSEKMFEKIFEYLKDCPDLKSTVNTSEIDLKNETDLKAIVTAFTSFK</sequence>
<organism evidence="1 2">
    <name type="scientific">Gelidibacter algens</name>
    <dbReference type="NCBI Taxonomy" id="49280"/>
    <lineage>
        <taxon>Bacteria</taxon>
        <taxon>Pseudomonadati</taxon>
        <taxon>Bacteroidota</taxon>
        <taxon>Flavobacteriia</taxon>
        <taxon>Flavobacteriales</taxon>
        <taxon>Flavobacteriaceae</taxon>
        <taxon>Gelidibacter</taxon>
    </lineage>
</organism>
<dbReference type="RefSeq" id="WP_066432862.1">
    <property type="nucleotide sequence ID" value="NZ_LZRN01000012.1"/>
</dbReference>
<name>A0A1A7R0L3_9FLAO</name>
<evidence type="ECO:0000313" key="1">
    <source>
        <dbReference type="EMBL" id="RAJ17730.1"/>
    </source>
</evidence>
<dbReference type="STRING" id="49280.A9996_07605"/>
<accession>A0A1A7R0L3</accession>
<comment type="caution">
    <text evidence="1">The sequence shown here is derived from an EMBL/GenBank/DDBJ whole genome shotgun (WGS) entry which is preliminary data.</text>
</comment>
<gene>
    <name evidence="1" type="ORF">LX77_03836</name>
</gene>
<proteinExistence type="predicted"/>
<protein>
    <submittedName>
        <fullName evidence="1">Uncharacterized protein</fullName>
    </submittedName>
</protein>
<dbReference type="Proteomes" id="UP000248987">
    <property type="component" value="Unassembled WGS sequence"/>
</dbReference>
<dbReference type="EMBL" id="QLLQ01000030">
    <property type="protein sequence ID" value="RAJ17730.1"/>
    <property type="molecule type" value="Genomic_DNA"/>
</dbReference>
<reference evidence="1 2" key="1">
    <citation type="submission" date="2018-06" db="EMBL/GenBank/DDBJ databases">
        <title>Genomic Encyclopedia of Archaeal and Bacterial Type Strains, Phase II (KMG-II): from individual species to whole genera.</title>
        <authorList>
            <person name="Goeker M."/>
        </authorList>
    </citation>
    <scope>NUCLEOTIDE SEQUENCE [LARGE SCALE GENOMIC DNA]</scope>
    <source>
        <strain evidence="1 2">DSM 12408</strain>
    </source>
</reference>
<dbReference type="AlphaFoldDB" id="A0A1A7R0L3"/>
<keyword evidence="2" id="KW-1185">Reference proteome</keyword>
<dbReference type="OrthoDB" id="1151238at2"/>
<evidence type="ECO:0000313" key="2">
    <source>
        <dbReference type="Proteomes" id="UP000248987"/>
    </source>
</evidence>